<dbReference type="RefSeq" id="WP_413255680.1">
    <property type="nucleotide sequence ID" value="NZ_JBHFNS010000017.1"/>
</dbReference>
<dbReference type="PANTHER" id="PTHR23308">
    <property type="entry name" value="NUCLEAR INHIBITOR OF PROTEIN PHOSPHATASE-1"/>
    <property type="match status" value="1"/>
</dbReference>
<name>A0ABV4Y5R3_9CYAN</name>
<evidence type="ECO:0000256" key="1">
    <source>
        <dbReference type="SAM" id="MobiDB-lite"/>
    </source>
</evidence>
<sequence length="257" mass="27106">MIVCPNCNHQNPDGAVQCEACYTPLPATTSCPNCGAPVQTDASFCGQCGFSLQNEAEAEAAEPQTAAPATVAMAAEAEPSIPDLPAPDPLVQPDPLVVSSSVPDPEPENVSVAANVPPSPAPFTPEMASPSNPTPTPNQGTIAPTRIQQQTALLNHVQTKTNIELPQNLSIIHLGKPNEQIPPDIDVSGFPNSEVVSRVHADIRVEGDAYYIEDVGSSNGTYINHTPLPKGNRHRLRPGDRISLGKGDLVTFLFQLS</sequence>
<dbReference type="InterPro" id="IPR000253">
    <property type="entry name" value="FHA_dom"/>
</dbReference>
<evidence type="ECO:0000313" key="4">
    <source>
        <dbReference type="Proteomes" id="UP001576776"/>
    </source>
</evidence>
<evidence type="ECO:0000259" key="2">
    <source>
        <dbReference type="PROSITE" id="PS50006"/>
    </source>
</evidence>
<dbReference type="Pfam" id="PF00498">
    <property type="entry name" value="FHA"/>
    <property type="match status" value="1"/>
</dbReference>
<dbReference type="InterPro" id="IPR008984">
    <property type="entry name" value="SMAD_FHA_dom_sf"/>
</dbReference>
<accession>A0ABV4Y5R3</accession>
<dbReference type="EMBL" id="JBHFNS010000017">
    <property type="protein sequence ID" value="MFB2934151.1"/>
    <property type="molecule type" value="Genomic_DNA"/>
</dbReference>
<dbReference type="SUPFAM" id="SSF49879">
    <property type="entry name" value="SMAD/FHA domain"/>
    <property type="match status" value="1"/>
</dbReference>
<dbReference type="InterPro" id="IPR025874">
    <property type="entry name" value="DZR"/>
</dbReference>
<gene>
    <name evidence="3" type="ORF">ACE1B6_02640</name>
</gene>
<feature type="domain" description="FHA" evidence="2">
    <location>
        <begin position="172"/>
        <end position="228"/>
    </location>
</feature>
<evidence type="ECO:0000313" key="3">
    <source>
        <dbReference type="EMBL" id="MFB2934151.1"/>
    </source>
</evidence>
<dbReference type="CDD" id="cd00060">
    <property type="entry name" value="FHA"/>
    <property type="match status" value="1"/>
</dbReference>
<organism evidence="3 4">
    <name type="scientific">Floridaenema fluviatile BLCC-F154</name>
    <dbReference type="NCBI Taxonomy" id="3153640"/>
    <lineage>
        <taxon>Bacteria</taxon>
        <taxon>Bacillati</taxon>
        <taxon>Cyanobacteriota</taxon>
        <taxon>Cyanophyceae</taxon>
        <taxon>Oscillatoriophycideae</taxon>
        <taxon>Aerosakkonematales</taxon>
        <taxon>Aerosakkonemataceae</taxon>
        <taxon>Floridanema</taxon>
        <taxon>Floridanema fluviatile</taxon>
    </lineage>
</organism>
<dbReference type="InterPro" id="IPR050923">
    <property type="entry name" value="Cell_Proc_Reg/RNA_Proc"/>
</dbReference>
<reference evidence="3 4" key="1">
    <citation type="submission" date="2024-09" db="EMBL/GenBank/DDBJ databases">
        <title>Floridaenema gen nov. (Aerosakkonemataceae, Aerosakkonematales ord. nov., Cyanobacteria) from benthic tropical and subtropical fresh waters, with the description of four new species.</title>
        <authorList>
            <person name="Moretto J.A."/>
            <person name="Berthold D.E."/>
            <person name="Lefler F.W."/>
            <person name="Huang I.-S."/>
            <person name="Laughinghouse H. IV."/>
        </authorList>
    </citation>
    <scope>NUCLEOTIDE SEQUENCE [LARGE SCALE GENOMIC DNA]</scope>
    <source>
        <strain evidence="3 4">BLCC-F154</strain>
    </source>
</reference>
<dbReference type="Pfam" id="PF12773">
    <property type="entry name" value="DZR"/>
    <property type="match status" value="1"/>
</dbReference>
<dbReference type="SMART" id="SM00240">
    <property type="entry name" value="FHA"/>
    <property type="match status" value="1"/>
</dbReference>
<dbReference type="Proteomes" id="UP001576776">
    <property type="component" value="Unassembled WGS sequence"/>
</dbReference>
<protein>
    <submittedName>
        <fullName evidence="3">FHA domain-containing protein</fullName>
    </submittedName>
</protein>
<dbReference type="Gene3D" id="2.60.200.20">
    <property type="match status" value="1"/>
</dbReference>
<keyword evidence="4" id="KW-1185">Reference proteome</keyword>
<dbReference type="PROSITE" id="PS50006">
    <property type="entry name" value="FHA_DOMAIN"/>
    <property type="match status" value="1"/>
</dbReference>
<proteinExistence type="predicted"/>
<comment type="caution">
    <text evidence="3">The sequence shown here is derived from an EMBL/GenBank/DDBJ whole genome shotgun (WGS) entry which is preliminary data.</text>
</comment>
<feature type="region of interest" description="Disordered" evidence="1">
    <location>
        <begin position="117"/>
        <end position="138"/>
    </location>
</feature>